<accession>A0A8J2L7A3</accession>
<evidence type="ECO:0000313" key="2">
    <source>
        <dbReference type="Proteomes" id="UP000708208"/>
    </source>
</evidence>
<dbReference type="EMBL" id="CAJVCH010541787">
    <property type="protein sequence ID" value="CAG7826957.1"/>
    <property type="molecule type" value="Genomic_DNA"/>
</dbReference>
<gene>
    <name evidence="1" type="ORF">AFUS01_LOCUS36980</name>
</gene>
<dbReference type="Proteomes" id="UP000708208">
    <property type="component" value="Unassembled WGS sequence"/>
</dbReference>
<name>A0A8J2L7A3_9HEXA</name>
<keyword evidence="2" id="KW-1185">Reference proteome</keyword>
<evidence type="ECO:0000313" key="1">
    <source>
        <dbReference type="EMBL" id="CAG7826957.1"/>
    </source>
</evidence>
<sequence length="77" mass="8804">MFSINKPKILDCVPNSVDDPDFKIYDTKVRQGKGSFGSLYGKSECQAWNCSFYVPGKSRFLDMRFGVRLLDRKLTST</sequence>
<proteinExistence type="predicted"/>
<reference evidence="1" key="1">
    <citation type="submission" date="2021-06" db="EMBL/GenBank/DDBJ databases">
        <authorList>
            <person name="Hodson N. C."/>
            <person name="Mongue J. A."/>
            <person name="Jaron S. K."/>
        </authorList>
    </citation>
    <scope>NUCLEOTIDE SEQUENCE</scope>
</reference>
<comment type="caution">
    <text evidence="1">The sequence shown here is derived from an EMBL/GenBank/DDBJ whole genome shotgun (WGS) entry which is preliminary data.</text>
</comment>
<protein>
    <submittedName>
        <fullName evidence="1">Uncharacterized protein</fullName>
    </submittedName>
</protein>
<organism evidence="1 2">
    <name type="scientific">Allacma fusca</name>
    <dbReference type="NCBI Taxonomy" id="39272"/>
    <lineage>
        <taxon>Eukaryota</taxon>
        <taxon>Metazoa</taxon>
        <taxon>Ecdysozoa</taxon>
        <taxon>Arthropoda</taxon>
        <taxon>Hexapoda</taxon>
        <taxon>Collembola</taxon>
        <taxon>Symphypleona</taxon>
        <taxon>Sminthuridae</taxon>
        <taxon>Allacma</taxon>
    </lineage>
</organism>
<dbReference type="AlphaFoldDB" id="A0A8J2L7A3"/>